<gene>
    <name evidence="1" type="ORF">SORDD05_01244</name>
</gene>
<evidence type="ECO:0000313" key="1">
    <source>
        <dbReference type="EMBL" id="KXT60077.1"/>
    </source>
</evidence>
<dbReference type="PATRIC" id="fig|1303.76.peg.1294"/>
<proteinExistence type="predicted"/>
<sequence length="138" mass="15897">MLADKEMFFKVEDTLRERGILEKFEEENGEITGHMMITMTEIPPELGIDKVSDNMRAFCASFDFYDMMIGIAFDLDTMELIPQIWFTPQTDDAVEPSSEWIEFFVKTLCENISEEGFGVPIYSFLNDHSDLTIVPTKS</sequence>
<protein>
    <submittedName>
        <fullName evidence="1">Uncharacterized protein</fullName>
    </submittedName>
</protein>
<organism evidence="1 2">
    <name type="scientific">Streptococcus oralis</name>
    <dbReference type="NCBI Taxonomy" id="1303"/>
    <lineage>
        <taxon>Bacteria</taxon>
        <taxon>Bacillati</taxon>
        <taxon>Bacillota</taxon>
        <taxon>Bacilli</taxon>
        <taxon>Lactobacillales</taxon>
        <taxon>Streptococcaceae</taxon>
        <taxon>Streptococcus</taxon>
    </lineage>
</organism>
<accession>A0A139M962</accession>
<evidence type="ECO:0000313" key="2">
    <source>
        <dbReference type="Proteomes" id="UP000070541"/>
    </source>
</evidence>
<dbReference type="AlphaFoldDB" id="A0A139M962"/>
<comment type="caution">
    <text evidence="1">The sequence shown here is derived from an EMBL/GenBank/DDBJ whole genome shotgun (WGS) entry which is preliminary data.</text>
</comment>
<dbReference type="EMBL" id="LQOG01000031">
    <property type="protein sequence ID" value="KXT60077.1"/>
    <property type="molecule type" value="Genomic_DNA"/>
</dbReference>
<dbReference type="RefSeq" id="WP_061418060.1">
    <property type="nucleotide sequence ID" value="NZ_KQ969038.1"/>
</dbReference>
<dbReference type="Proteomes" id="UP000070541">
    <property type="component" value="Unassembled WGS sequence"/>
</dbReference>
<name>A0A139M962_STROR</name>
<reference evidence="1 2" key="1">
    <citation type="submission" date="2016-01" db="EMBL/GenBank/DDBJ databases">
        <title>Highly variable Streptococcus oralis are common among viridans streptococci isolated from primates.</title>
        <authorList>
            <person name="Denapaite D."/>
            <person name="Rieger M."/>
            <person name="Koendgen S."/>
            <person name="Brueckner R."/>
            <person name="Ochigava I."/>
            <person name="Kappeler P."/>
            <person name="Maetz-Rensing K."/>
            <person name="Leendertz F."/>
            <person name="Hakenbeck R."/>
        </authorList>
    </citation>
    <scope>NUCLEOTIDE SEQUENCE [LARGE SCALE GENOMIC DNA]</scope>
    <source>
        <strain evidence="1 2">DD05</strain>
    </source>
</reference>